<reference evidence="4" key="1">
    <citation type="submission" date="2019-02" db="EMBL/GenBank/DDBJ databases">
        <title>Draft genome of the type strain Pelomonas aquatica CCUG 52575T.</title>
        <authorList>
            <person name="Gomila M."/>
            <person name="Lalucat J."/>
        </authorList>
    </citation>
    <scope>NUCLEOTIDE SEQUENCE</scope>
    <source>
        <strain evidence="4">CCUG 52575</strain>
    </source>
</reference>
<evidence type="ECO:0000256" key="3">
    <source>
        <dbReference type="SAM" id="Coils"/>
    </source>
</evidence>
<evidence type="ECO:0000256" key="1">
    <source>
        <dbReference type="ARBA" id="ARBA00022747"/>
    </source>
</evidence>
<dbReference type="EMBL" id="SGUG01000016">
    <property type="protein sequence ID" value="MDG0863296.1"/>
    <property type="molecule type" value="Genomic_DNA"/>
</dbReference>
<dbReference type="Proteomes" id="UP001152766">
    <property type="component" value="Unassembled WGS sequence"/>
</dbReference>
<evidence type="ECO:0000256" key="2">
    <source>
        <dbReference type="ARBA" id="ARBA00023125"/>
    </source>
</evidence>
<dbReference type="GO" id="GO:0003677">
    <property type="term" value="F:DNA binding"/>
    <property type="evidence" value="ECO:0007669"/>
    <property type="project" value="UniProtKB-KW"/>
</dbReference>
<dbReference type="GO" id="GO:0009307">
    <property type="term" value="P:DNA restriction-modification system"/>
    <property type="evidence" value="ECO:0007669"/>
    <property type="project" value="UniProtKB-KW"/>
</dbReference>
<keyword evidence="3" id="KW-0175">Coiled coil</keyword>
<dbReference type="PANTHER" id="PTHR30408">
    <property type="entry name" value="TYPE-1 RESTRICTION ENZYME ECOKI SPECIFICITY PROTEIN"/>
    <property type="match status" value="1"/>
</dbReference>
<protein>
    <recommendedName>
        <fullName evidence="6">Type I restriction modification DNA specificity domain-containing protein</fullName>
    </recommendedName>
</protein>
<dbReference type="InterPro" id="IPR044946">
    <property type="entry name" value="Restrct_endonuc_typeI_TRD_sf"/>
</dbReference>
<dbReference type="Gene3D" id="3.90.220.20">
    <property type="entry name" value="DNA methylase specificity domains"/>
    <property type="match status" value="2"/>
</dbReference>
<dbReference type="RefSeq" id="WP_378990436.1">
    <property type="nucleotide sequence ID" value="NZ_JBHSRN010000022.1"/>
</dbReference>
<feature type="coiled-coil region" evidence="3">
    <location>
        <begin position="445"/>
        <end position="472"/>
    </location>
</feature>
<evidence type="ECO:0008006" key="6">
    <source>
        <dbReference type="Google" id="ProtNLM"/>
    </source>
</evidence>
<keyword evidence="2" id="KW-0238">DNA-binding</keyword>
<accession>A0A9X4LFZ9</accession>
<name>A0A9X4LFZ9_9BURK</name>
<dbReference type="AlphaFoldDB" id="A0A9X4LFZ9"/>
<keyword evidence="1" id="KW-0680">Restriction system</keyword>
<evidence type="ECO:0000313" key="4">
    <source>
        <dbReference type="EMBL" id="MDG0863296.1"/>
    </source>
</evidence>
<comment type="caution">
    <text evidence="4">The sequence shown here is derived from an EMBL/GenBank/DDBJ whole genome shotgun (WGS) entry which is preliminary data.</text>
</comment>
<dbReference type="InterPro" id="IPR052021">
    <property type="entry name" value="Type-I_RS_S_subunit"/>
</dbReference>
<organism evidence="4 5">
    <name type="scientific">Pelomonas aquatica</name>
    <dbReference type="NCBI Taxonomy" id="431058"/>
    <lineage>
        <taxon>Bacteria</taxon>
        <taxon>Pseudomonadati</taxon>
        <taxon>Pseudomonadota</taxon>
        <taxon>Betaproteobacteria</taxon>
        <taxon>Burkholderiales</taxon>
        <taxon>Sphaerotilaceae</taxon>
        <taxon>Roseateles</taxon>
    </lineage>
</organism>
<evidence type="ECO:0000313" key="5">
    <source>
        <dbReference type="Proteomes" id="UP001152766"/>
    </source>
</evidence>
<gene>
    <name evidence="4" type="ORF">EXJ73_12555</name>
</gene>
<dbReference type="PANTHER" id="PTHR30408:SF12">
    <property type="entry name" value="TYPE I RESTRICTION ENZYME MJAVIII SPECIFICITY SUBUNIT"/>
    <property type="match status" value="1"/>
</dbReference>
<keyword evidence="5" id="KW-1185">Reference proteome</keyword>
<dbReference type="SUPFAM" id="SSF116734">
    <property type="entry name" value="DNA methylase specificity domain"/>
    <property type="match status" value="2"/>
</dbReference>
<sequence length="532" mass="58723">MALRARLSAPKELQSDWPFHHAKWTAISSSIMWGGDRRMEAENYLSGGYGIRLAMDARTSGRGRLADFARVWQPSRLKGIQVSPSYGTPFLAATQVFDMRPAPRKWLSLERTDNVADRMVSSGQILVTCSGSVGRATLAHKPHEGMLISHDLLRVDPIDEAHRGWVYAFLRSPQGRAMMGAVQYGHIIKHLEVPHVGGLPLPLPREQILADFNARTRRILELRIEAHEKARKAEEKFKSLFPSLKEPRSSHLGFEVSASTLFGTRRRLDASCFVPTVDAIEDAFAADAARVEPLHKLVVKAFAPGRFKHIYGDGGMPYLDSADILEVNPDITKFVLSLSSEEQKEYHVEPGWILIPCSGQVYGNVGHAVLSTEYHVGKVLTNHILRVAPNNKIRSGYLQCVLGHPQLGRPRVVRFAFGSSVPEIAAVDVLTAPIPRFSKKVEDELADLMESSAVARDQADELEQELATEAELLIDAFMEGDTERFVSDVVEPKLRLVGLPSGRAEGDLSYETVDAINAAHAPAGEVTVHSSL</sequence>
<proteinExistence type="predicted"/>